<dbReference type="InterPro" id="IPR036736">
    <property type="entry name" value="ACP-like_sf"/>
</dbReference>
<dbReference type="InterPro" id="IPR049900">
    <property type="entry name" value="PKS_mFAS_DH"/>
</dbReference>
<evidence type="ECO:0000259" key="7">
    <source>
        <dbReference type="PROSITE" id="PS52004"/>
    </source>
</evidence>
<dbReference type="PANTHER" id="PTHR43074">
    <property type="entry name" value="OMEGA-3 POLYUNSATURATED FATTY ACID SYNTHASE PFAB-RELATED"/>
    <property type="match status" value="1"/>
</dbReference>
<evidence type="ECO:0000256" key="5">
    <source>
        <dbReference type="SAM" id="MobiDB-lite"/>
    </source>
</evidence>
<dbReference type="InterPro" id="IPR032821">
    <property type="entry name" value="PKS_assoc"/>
</dbReference>
<dbReference type="Pfam" id="PF21089">
    <property type="entry name" value="PKS_DH_N"/>
    <property type="match status" value="1"/>
</dbReference>
<keyword evidence="10" id="KW-1185">Reference proteome</keyword>
<dbReference type="Gene3D" id="3.10.129.110">
    <property type="entry name" value="Polyketide synthase dehydratase"/>
    <property type="match status" value="1"/>
</dbReference>
<proteinExistence type="predicted"/>
<evidence type="ECO:0000256" key="1">
    <source>
        <dbReference type="ARBA" id="ARBA00022450"/>
    </source>
</evidence>
<dbReference type="Pfam" id="PF00698">
    <property type="entry name" value="Acyl_transf_1"/>
    <property type="match status" value="1"/>
</dbReference>
<dbReference type="InterPro" id="IPR020841">
    <property type="entry name" value="PKS_Beta-ketoAc_synthase_dom"/>
</dbReference>
<keyword evidence="3" id="KW-0808">Transferase</keyword>
<dbReference type="CDD" id="cd08953">
    <property type="entry name" value="KR_2_SDR_x"/>
    <property type="match status" value="1"/>
</dbReference>
<evidence type="ECO:0000259" key="6">
    <source>
        <dbReference type="PROSITE" id="PS50075"/>
    </source>
</evidence>
<keyword evidence="2" id="KW-0597">Phosphoprotein</keyword>
<feature type="compositionally biased region" description="Pro residues" evidence="5">
    <location>
        <begin position="1025"/>
        <end position="1047"/>
    </location>
</feature>
<dbReference type="SUPFAM" id="SSF55048">
    <property type="entry name" value="Probable ACP-binding domain of malonyl-CoA ACP transacylase"/>
    <property type="match status" value="1"/>
</dbReference>
<feature type="region of interest" description="Disordered" evidence="5">
    <location>
        <begin position="937"/>
        <end position="967"/>
    </location>
</feature>
<feature type="active site" description="Proton acceptor; for dehydratase activity" evidence="4">
    <location>
        <position position="1687"/>
    </location>
</feature>
<dbReference type="PROSITE" id="PS52004">
    <property type="entry name" value="KS3_2"/>
    <property type="match status" value="1"/>
</dbReference>
<dbReference type="Gene3D" id="1.10.1200.10">
    <property type="entry name" value="ACP-like"/>
    <property type="match status" value="1"/>
</dbReference>
<dbReference type="Pfam" id="PF00550">
    <property type="entry name" value="PP-binding"/>
    <property type="match status" value="1"/>
</dbReference>
<dbReference type="Pfam" id="PF16197">
    <property type="entry name" value="KAsynt_C_assoc"/>
    <property type="match status" value="1"/>
</dbReference>
<dbReference type="InterPro" id="IPR014043">
    <property type="entry name" value="Acyl_transferase_dom"/>
</dbReference>
<evidence type="ECO:0000313" key="10">
    <source>
        <dbReference type="Proteomes" id="UP000669179"/>
    </source>
</evidence>
<evidence type="ECO:0000256" key="2">
    <source>
        <dbReference type="ARBA" id="ARBA00022553"/>
    </source>
</evidence>
<dbReference type="InterPro" id="IPR009081">
    <property type="entry name" value="PP-bd_ACP"/>
</dbReference>
<dbReference type="SUPFAM" id="SSF52151">
    <property type="entry name" value="FabD/lysophospholipase-like"/>
    <property type="match status" value="1"/>
</dbReference>
<dbReference type="EMBL" id="JAGEOJ010000011">
    <property type="protein sequence ID" value="MBO2450944.1"/>
    <property type="molecule type" value="Genomic_DNA"/>
</dbReference>
<dbReference type="SUPFAM" id="SSF51735">
    <property type="entry name" value="NAD(P)-binding Rossmann-fold domains"/>
    <property type="match status" value="1"/>
</dbReference>
<dbReference type="Pfam" id="PF02801">
    <property type="entry name" value="Ketoacyl-synt_C"/>
    <property type="match status" value="1"/>
</dbReference>
<feature type="active site" description="Proton donor; for dehydratase activity" evidence="4">
    <location>
        <position position="1849"/>
    </location>
</feature>
<protein>
    <submittedName>
        <fullName evidence="9">SDR family NAD(P)-dependent oxidoreductase</fullName>
    </submittedName>
</protein>
<feature type="domain" description="PKS/mFAS DH" evidence="8">
    <location>
        <begin position="1652"/>
        <end position="1927"/>
    </location>
</feature>
<dbReference type="Gene3D" id="3.40.50.720">
    <property type="entry name" value="NAD(P)-binding Rossmann-like Domain"/>
    <property type="match status" value="1"/>
</dbReference>
<dbReference type="Pfam" id="PF08659">
    <property type="entry name" value="KR"/>
    <property type="match status" value="1"/>
</dbReference>
<reference evidence="9" key="1">
    <citation type="submission" date="2021-03" db="EMBL/GenBank/DDBJ databases">
        <authorList>
            <person name="Kanchanasin P."/>
            <person name="Saeng-In P."/>
            <person name="Phongsopitanun W."/>
            <person name="Yuki M."/>
            <person name="Kudo T."/>
            <person name="Ohkuma M."/>
            <person name="Tanasupawat S."/>
        </authorList>
    </citation>
    <scope>NUCLEOTIDE SEQUENCE</scope>
    <source>
        <strain evidence="9">GKU 128</strain>
    </source>
</reference>
<dbReference type="Gene3D" id="3.40.47.10">
    <property type="match status" value="1"/>
</dbReference>
<organism evidence="9 10">
    <name type="scientific">Actinomadura barringtoniae</name>
    <dbReference type="NCBI Taxonomy" id="1427535"/>
    <lineage>
        <taxon>Bacteria</taxon>
        <taxon>Bacillati</taxon>
        <taxon>Actinomycetota</taxon>
        <taxon>Actinomycetes</taxon>
        <taxon>Streptosporangiales</taxon>
        <taxon>Thermomonosporaceae</taxon>
        <taxon>Actinomadura</taxon>
    </lineage>
</organism>
<dbReference type="CDD" id="cd00833">
    <property type="entry name" value="PKS"/>
    <property type="match status" value="1"/>
</dbReference>
<dbReference type="PROSITE" id="PS52019">
    <property type="entry name" value="PKS_MFAS_DH"/>
    <property type="match status" value="1"/>
</dbReference>
<dbReference type="InterPro" id="IPR016035">
    <property type="entry name" value="Acyl_Trfase/lysoPLipase"/>
</dbReference>
<keyword evidence="1" id="KW-0596">Phosphopantetheine</keyword>
<dbReference type="InterPro" id="IPR003965">
    <property type="entry name" value="Fatty_acid_synthase"/>
</dbReference>
<dbReference type="InterPro" id="IPR001227">
    <property type="entry name" value="Ac_transferase_dom_sf"/>
</dbReference>
<dbReference type="PRINTS" id="PR01483">
    <property type="entry name" value="FASYNTHASE"/>
</dbReference>
<dbReference type="GO" id="GO:0004312">
    <property type="term" value="F:fatty acid synthase activity"/>
    <property type="evidence" value="ECO:0007669"/>
    <property type="project" value="InterPro"/>
</dbReference>
<feature type="domain" description="Carrier" evidence="6">
    <location>
        <begin position="1078"/>
        <end position="1155"/>
    </location>
</feature>
<feature type="compositionally biased region" description="Polar residues" evidence="5">
    <location>
        <begin position="1065"/>
        <end position="1076"/>
    </location>
</feature>
<dbReference type="InterPro" id="IPR014030">
    <property type="entry name" value="Ketoacyl_synth_N"/>
</dbReference>
<dbReference type="InterPro" id="IPR057326">
    <property type="entry name" value="KR_dom"/>
</dbReference>
<evidence type="ECO:0000259" key="8">
    <source>
        <dbReference type="PROSITE" id="PS52019"/>
    </source>
</evidence>
<dbReference type="SMART" id="SM00822">
    <property type="entry name" value="PKS_KR"/>
    <property type="match status" value="1"/>
</dbReference>
<feature type="region of interest" description="Disordered" evidence="5">
    <location>
        <begin position="1010"/>
        <end position="1076"/>
    </location>
</feature>
<dbReference type="Proteomes" id="UP000669179">
    <property type="component" value="Unassembled WGS sequence"/>
</dbReference>
<dbReference type="InterPro" id="IPR016036">
    <property type="entry name" value="Malonyl_transacylase_ACP-bd"/>
</dbReference>
<dbReference type="InterPro" id="IPR013968">
    <property type="entry name" value="PKS_KR"/>
</dbReference>
<dbReference type="GO" id="GO:0005835">
    <property type="term" value="C:fatty acid synthase complex"/>
    <property type="evidence" value="ECO:0007669"/>
    <property type="project" value="InterPro"/>
</dbReference>
<dbReference type="InterPro" id="IPR016039">
    <property type="entry name" value="Thiolase-like"/>
</dbReference>
<gene>
    <name evidence="9" type="ORF">J4573_27870</name>
</gene>
<dbReference type="InterPro" id="IPR049552">
    <property type="entry name" value="PKS_DH_N"/>
</dbReference>
<feature type="domain" description="Ketosynthase family 3 (KS3)" evidence="7">
    <location>
        <begin position="9"/>
        <end position="463"/>
    </location>
</feature>
<dbReference type="SUPFAM" id="SSF53901">
    <property type="entry name" value="Thiolase-like"/>
    <property type="match status" value="1"/>
</dbReference>
<dbReference type="Gene3D" id="3.30.70.250">
    <property type="entry name" value="Malonyl-CoA ACP transacylase, ACP-binding"/>
    <property type="match status" value="1"/>
</dbReference>
<dbReference type="PROSITE" id="PS50075">
    <property type="entry name" value="CARRIER"/>
    <property type="match status" value="1"/>
</dbReference>
<feature type="region of interest" description="N-terminal hotdog fold" evidence="4">
    <location>
        <begin position="1652"/>
        <end position="1779"/>
    </location>
</feature>
<evidence type="ECO:0000256" key="3">
    <source>
        <dbReference type="ARBA" id="ARBA00022679"/>
    </source>
</evidence>
<comment type="caution">
    <text evidence="9">The sequence shown here is derived from an EMBL/GenBank/DDBJ whole genome shotgun (WGS) entry which is preliminary data.</text>
</comment>
<evidence type="ECO:0000256" key="4">
    <source>
        <dbReference type="PROSITE-ProRule" id="PRU01363"/>
    </source>
</evidence>
<dbReference type="RefSeq" id="WP_208258815.1">
    <property type="nucleotide sequence ID" value="NZ_JAGEOJ010000011.1"/>
</dbReference>
<dbReference type="SMART" id="SM00825">
    <property type="entry name" value="PKS_KS"/>
    <property type="match status" value="1"/>
</dbReference>
<dbReference type="InterPro" id="IPR042104">
    <property type="entry name" value="PKS_dehydratase_sf"/>
</dbReference>
<name>A0A939PJG4_9ACTN</name>
<evidence type="ECO:0000313" key="9">
    <source>
        <dbReference type="EMBL" id="MBO2450944.1"/>
    </source>
</evidence>
<dbReference type="GO" id="GO:0006633">
    <property type="term" value="P:fatty acid biosynthetic process"/>
    <property type="evidence" value="ECO:0007669"/>
    <property type="project" value="InterPro"/>
</dbReference>
<sequence length="1927" mass="202611">MPAKRTPYQEPIAVIGMSALLPGSNDVGGAWRTIVNGVDQIREVPPEHWLIEDYFDADPSAPDKTYARRGGFLDPVDFDTAAFGIPPKTLPATDSSQLLTLVAAGRLLQDLGPTVPADRTNVVIGVGGALELQWHMSARLQRPVWAKAMRENGLPESQVTEICDRIAEHYVPFQEATFPGLLGNVVAGRVANRFDLHGSNFTTDAACAGSLAALSTAVNDLTVGNADMVVTGGVDNLNDILMFMCFSKTPALSRSGDCRPFSEDADGTMLGEAVVLFALKRLADAEEDGDPIHAVIRGLGASSDGHSKAIYAPLPEGQMRALRRAYELAGYQPRTVELVEAHGTGTAAGDAAEFASLRSVFSEVAGDADGPWCALGSIKSQLGHTKAAAGAAGLLKAVLALHHQVLPPTIKVRQPNPRLELGSSPFYLSTEARPWIRGSDHPRRASTSSFGFGGSNFHVTIEEYEGGRAAWRLRTAPTELVPLSADSANELVKRCEVVSEENATLAELALRCQEAFDPSASERLTIVAADLEDLAEKAGAAAETINAHPGEPFDRPGAVHYRSGTPETGQIAFLFPGQGSQYVGMGADLAMQVPQAREVWDRLADLRLGERGLHDVVFPVPVFSDAERARQRARLTGTEWAQPALAAHSTSLLRVLDLIGVRADCLAGHSLGELVALHAAGCYSAEDLVRIARRRGELMRDTGDDSGGMLAAGVTWDQAEALIESAGITEAWPVNHNAPDQVVIAGTHESLAELRRLLEEDGRWAKPLNVSAAFHSPLVEAAAEPLRGFLNEIDVVPPATDVYGNADAAPYPAGPAGPATARERLVEQLTSPVRFASQIEAMYTRGVRTFIEVGPGSVLTGLVAANLKDREHLAVAMDRRGEHGMTALHEALALLAVNGVPMAFGELWSVHAPPAGARPPASRATYPISGFNVGKPYPPSGGAAELPPPNPERPMAVSDSGTSSGLPDDLWSEQYHEIQRQTAEVQTTFLRTMAESQLAFLQAAQSPFIGADHDRSPMMPAPRSSAPPPMPSLPPPAPPTMMPPAPDLPALVPAPAAPPPPELSNGASPTASPVGQPQNLESLLLEVVEEKTGYPAEVCTRDKSLEADLGIDSIKRMEIFSEISDRMADLPQLDMAELGALQTLGDVIDWLPSGHSGASGVSGGGADPKAMVRHFEITEAVATPSGFEPVGIRTRKLIITDDGGGGIAIHLADALSAEGVHAEIAAEVPGGAEGVVFLGGLRRVETIDEAVEVNREAFRAAHAVAGEMTERGGVFVTVQDTGGDFGLGGGHRQRAWLGGLAGLARTTAAEWPKAVVKAIDCERGAREPAAVAAAIAHELLAGGTTLNVGLHADGRRTTLAAREATVPASEEARAPDAIFGPDAVVVLSGGGRGITAAVAHRLAASGAPRLVLLGRTPPPDEEEPVHLRNAGDETAVKAALFDHARARGEPLPGPAEAAATARRVLAGRELRVNLEAVRAAGAQVRYLAVDVTNAAAVAEAIGGIRAEWGPVTAIVHGAGVIADKTIADKTEESFAAVFDTKVGGLRSLLEATADDPVEAVCLFSSIVAQYGNAGQSDYAMANEVLCQVATAGGGRMRALCWGPWEGGMVTPGLARNFQEQGISLVPVNEGVQAFLDDLHTGRPGRAVVCADADADADAGPARIARRTARREVGLRLSAEDHPELFDHQITGTVIVPFALVLEWFAAAAAEFAPGIGGLALRDVKVHRKLDLPGLETRPTDLVIATEPSAWDPSTAFLELRGPDGHRHYCGEVSPLTAEPSDWPEPTGLAPPKVWPAEYDGEVAFHGPLFQSVCAVDGLSDLAAAATLVGAAELGWRTDPGRRVDPPAVDGAVQIGCGWAMERLGGPVLPMGMAEFRLFRPGPLDGPARCIVRGRHVGAAHALCDVALIDDAGVRSELIGLSMVRRPS</sequence>
<dbReference type="SUPFAM" id="SSF47336">
    <property type="entry name" value="ACP-like"/>
    <property type="match status" value="1"/>
</dbReference>
<dbReference type="InterPro" id="IPR052568">
    <property type="entry name" value="PKS-FAS_Synthase"/>
</dbReference>
<accession>A0A939PJG4</accession>
<dbReference type="InterPro" id="IPR014031">
    <property type="entry name" value="Ketoacyl_synth_C"/>
</dbReference>
<feature type="region of interest" description="C-terminal hotdog fold" evidence="4">
    <location>
        <begin position="1789"/>
        <end position="1927"/>
    </location>
</feature>
<dbReference type="Pfam" id="PF00109">
    <property type="entry name" value="ketoacyl-synt"/>
    <property type="match status" value="1"/>
</dbReference>
<dbReference type="Gene3D" id="3.40.366.10">
    <property type="entry name" value="Malonyl-Coenzyme A Acyl Carrier Protein, domain 2"/>
    <property type="match status" value="1"/>
</dbReference>
<dbReference type="PANTHER" id="PTHR43074:SF1">
    <property type="entry name" value="BETA-KETOACYL SYNTHASE FAMILY PROTEIN-RELATED"/>
    <property type="match status" value="1"/>
</dbReference>
<dbReference type="SMART" id="SM00827">
    <property type="entry name" value="PKS_AT"/>
    <property type="match status" value="1"/>
</dbReference>
<dbReference type="InterPro" id="IPR036291">
    <property type="entry name" value="NAD(P)-bd_dom_sf"/>
</dbReference>